<keyword evidence="1" id="KW-0732">Signal</keyword>
<dbReference type="PANTHER" id="PTHR37833">
    <property type="entry name" value="LIPOPROTEIN-RELATED"/>
    <property type="match status" value="1"/>
</dbReference>
<accession>A0A915YBH2</accession>
<gene>
    <name evidence="2" type="ORF">AsAng_0007250</name>
</gene>
<dbReference type="PANTHER" id="PTHR37833:SF1">
    <property type="entry name" value="SIGNAL PEPTIDE PROTEIN"/>
    <property type="match status" value="1"/>
</dbReference>
<evidence type="ECO:0000313" key="3">
    <source>
        <dbReference type="Proteomes" id="UP001060919"/>
    </source>
</evidence>
<dbReference type="InterPro" id="IPR011467">
    <property type="entry name" value="DUF1573"/>
</dbReference>
<reference evidence="2" key="1">
    <citation type="submission" date="2022-09" db="EMBL/GenBank/DDBJ databases">
        <title>Aureispira anguillicida sp. nov., isolated from Leptocephalus of Japanese eel Anguilla japonica.</title>
        <authorList>
            <person name="Yuasa K."/>
            <person name="Mekata T."/>
            <person name="Ikunari K."/>
        </authorList>
    </citation>
    <scope>NUCLEOTIDE SEQUENCE</scope>
    <source>
        <strain evidence="2">EL160426</strain>
    </source>
</reference>
<feature type="signal peptide" evidence="1">
    <location>
        <begin position="1"/>
        <end position="19"/>
    </location>
</feature>
<keyword evidence="3" id="KW-1185">Reference proteome</keyword>
<dbReference type="Proteomes" id="UP001060919">
    <property type="component" value="Chromosome"/>
</dbReference>
<dbReference type="EMBL" id="AP026867">
    <property type="protein sequence ID" value="BDS10020.1"/>
    <property type="molecule type" value="Genomic_DNA"/>
</dbReference>
<dbReference type="AlphaFoldDB" id="A0A915YBH2"/>
<evidence type="ECO:0000313" key="2">
    <source>
        <dbReference type="EMBL" id="BDS10020.1"/>
    </source>
</evidence>
<organism evidence="2 3">
    <name type="scientific">Aureispira anguillae</name>
    <dbReference type="NCBI Taxonomy" id="2864201"/>
    <lineage>
        <taxon>Bacteria</taxon>
        <taxon>Pseudomonadati</taxon>
        <taxon>Bacteroidota</taxon>
        <taxon>Saprospiria</taxon>
        <taxon>Saprospirales</taxon>
        <taxon>Saprospiraceae</taxon>
        <taxon>Aureispira</taxon>
    </lineage>
</organism>
<feature type="chain" id="PRO_5037162088" evidence="1">
    <location>
        <begin position="20"/>
        <end position="131"/>
    </location>
</feature>
<dbReference type="RefSeq" id="WP_264791363.1">
    <property type="nucleotide sequence ID" value="NZ_AP026867.1"/>
</dbReference>
<sequence>MIKTPLLLFFLLLSISSNAQDIELKELDINTDGYTLLDFGSIKTKKGAKKELTLTNTGSKKLMITKIEEGCHCTSVRIKKKTLAPNQSTKIRLKWKPIDDSEFHSSIMIHSNAQNYPELWIQIEGNVQSTF</sequence>
<dbReference type="InterPro" id="IPR013783">
    <property type="entry name" value="Ig-like_fold"/>
</dbReference>
<name>A0A915YBH2_9BACT</name>
<proteinExistence type="predicted"/>
<dbReference type="KEGG" id="aup:AsAng_0007250"/>
<evidence type="ECO:0000256" key="1">
    <source>
        <dbReference type="SAM" id="SignalP"/>
    </source>
</evidence>
<dbReference type="Pfam" id="PF07610">
    <property type="entry name" value="DUF1573"/>
    <property type="match status" value="1"/>
</dbReference>
<dbReference type="Gene3D" id="2.60.40.10">
    <property type="entry name" value="Immunoglobulins"/>
    <property type="match status" value="1"/>
</dbReference>
<protein>
    <submittedName>
        <fullName evidence="2">DUF1573 domain-containing protein</fullName>
    </submittedName>
</protein>